<dbReference type="RefSeq" id="WP_176842300.1">
    <property type="nucleotide sequence ID" value="NZ_FNBN01000003.1"/>
</dbReference>
<sequence length="49" mass="5428">MSTKKLQIKKRVVCKCKIEERPVVVKNGRDAKTAPDTTVTIPPTGFTTI</sequence>
<dbReference type="EMBL" id="FNBN01000003">
    <property type="protein sequence ID" value="SDG14579.1"/>
    <property type="molecule type" value="Genomic_DNA"/>
</dbReference>
<evidence type="ECO:0000313" key="2">
    <source>
        <dbReference type="Proteomes" id="UP000199045"/>
    </source>
</evidence>
<accession>A0A1G7RWG8</accession>
<gene>
    <name evidence="1" type="ORF">SAMN04488121_103625</name>
</gene>
<dbReference type="STRING" id="104663.SAMN04488121_103625"/>
<name>A0A1G7RWG8_CHIFI</name>
<dbReference type="AlphaFoldDB" id="A0A1G7RWG8"/>
<organism evidence="1 2">
    <name type="scientific">Chitinophaga filiformis</name>
    <name type="common">Myxococcus filiformis</name>
    <name type="synonym">Flexibacter filiformis</name>
    <dbReference type="NCBI Taxonomy" id="104663"/>
    <lineage>
        <taxon>Bacteria</taxon>
        <taxon>Pseudomonadati</taxon>
        <taxon>Bacteroidota</taxon>
        <taxon>Chitinophagia</taxon>
        <taxon>Chitinophagales</taxon>
        <taxon>Chitinophagaceae</taxon>
        <taxon>Chitinophaga</taxon>
    </lineage>
</organism>
<reference evidence="1 2" key="1">
    <citation type="submission" date="2016-10" db="EMBL/GenBank/DDBJ databases">
        <authorList>
            <person name="de Groot N.N."/>
        </authorList>
    </citation>
    <scope>NUCLEOTIDE SEQUENCE [LARGE SCALE GENOMIC DNA]</scope>
    <source>
        <strain evidence="1 2">DSM 527</strain>
    </source>
</reference>
<evidence type="ECO:0000313" key="1">
    <source>
        <dbReference type="EMBL" id="SDG14579.1"/>
    </source>
</evidence>
<protein>
    <submittedName>
        <fullName evidence="1">Uncharacterized protein</fullName>
    </submittedName>
</protein>
<dbReference type="Proteomes" id="UP000199045">
    <property type="component" value="Unassembled WGS sequence"/>
</dbReference>
<proteinExistence type="predicted"/>